<protein>
    <recommendedName>
        <fullName evidence="3">DUF2505 domain-containing protein</fullName>
    </recommendedName>
</protein>
<name>A0A1L7CVT1_9CORY</name>
<dbReference type="KEGG" id="csph:CSPHI_01075"/>
<gene>
    <name evidence="1" type="ORF">CSPHI_01075</name>
</gene>
<organism evidence="1 2">
    <name type="scientific">Corynebacterium sphenisci DSM 44792</name>
    <dbReference type="NCBI Taxonomy" id="1437874"/>
    <lineage>
        <taxon>Bacteria</taxon>
        <taxon>Bacillati</taxon>
        <taxon>Actinomycetota</taxon>
        <taxon>Actinomycetes</taxon>
        <taxon>Mycobacteriales</taxon>
        <taxon>Corynebacteriaceae</taxon>
        <taxon>Corynebacterium</taxon>
    </lineage>
</organism>
<keyword evidence="2" id="KW-1185">Reference proteome</keyword>
<reference evidence="1 2" key="1">
    <citation type="submission" date="2014-08" db="EMBL/GenBank/DDBJ databases">
        <title>Complete genome sequence of Corynebacterium sphenisci CECT 5990(T) (=DSM 44792(T)), isolated from healthy wild penguins.</title>
        <authorList>
            <person name="Ruckert C."/>
            <person name="Albersmeier A."/>
            <person name="Winkler A."/>
            <person name="Kalinowski J."/>
        </authorList>
    </citation>
    <scope>NUCLEOTIDE SEQUENCE [LARGE SCALE GENOMIC DNA]</scope>
    <source>
        <strain evidence="1 2">DSM 44792</strain>
    </source>
</reference>
<dbReference type="Proteomes" id="UP000185469">
    <property type="component" value="Chromosome"/>
</dbReference>
<dbReference type="AlphaFoldDB" id="A0A1L7CVT1"/>
<sequence length="166" mass="17525">MANHADIDVTLDNSPAKVHQALASNEYWTYLAENLSDPAGEVVSFDASGDNVEVELNQKMPTDALPDAVKSMVKSDLTVNRRITWGPLSGDAASATVNAEVKGFPVSFTGTQDLTASGEGAALATGVDVVVNVPMMGAMLEPKVAEAVKAIFEREAKLLDEYAGRN</sequence>
<dbReference type="Pfam" id="PF10698">
    <property type="entry name" value="DUF2505"/>
    <property type="match status" value="1"/>
</dbReference>
<evidence type="ECO:0008006" key="3">
    <source>
        <dbReference type="Google" id="ProtNLM"/>
    </source>
</evidence>
<dbReference type="InterPro" id="IPR019639">
    <property type="entry name" value="DUF2505"/>
</dbReference>
<accession>A0A1L7CVT1</accession>
<evidence type="ECO:0000313" key="2">
    <source>
        <dbReference type="Proteomes" id="UP000185469"/>
    </source>
</evidence>
<dbReference type="EMBL" id="CP009248">
    <property type="protein sequence ID" value="APT89910.1"/>
    <property type="molecule type" value="Genomic_DNA"/>
</dbReference>
<proteinExistence type="predicted"/>
<evidence type="ECO:0000313" key="1">
    <source>
        <dbReference type="EMBL" id="APT89910.1"/>
    </source>
</evidence>
<dbReference type="STRING" id="1437874.CSPHI_01075"/>
<dbReference type="RefSeq" id="WP_075691108.1">
    <property type="nucleotide sequence ID" value="NZ_CP009248.1"/>
</dbReference>
<dbReference type="OrthoDB" id="5178774at2"/>